<evidence type="ECO:0000313" key="1">
    <source>
        <dbReference type="EMBL" id="TCM62343.1"/>
    </source>
</evidence>
<sequence length="124" mass="13880">MSNLTLPPLVTDQHVQGQLNDFFAKFHGGDTSKKVQVINGIPADANRYDTLGGEMKYHKFDDTGFYFWSFGSWVRHGEGYPVERTTLIGQAEPKRMQTATPKAKPVQTVVPASPIYTNARYKGD</sequence>
<dbReference type="AlphaFoldDB" id="A0A4R1XRP6"/>
<protein>
    <submittedName>
        <fullName evidence="1">Uncharacterized protein</fullName>
    </submittedName>
</protein>
<evidence type="ECO:0000313" key="2">
    <source>
        <dbReference type="Proteomes" id="UP000294963"/>
    </source>
</evidence>
<dbReference type="Proteomes" id="UP000294963">
    <property type="component" value="Unassembled WGS sequence"/>
</dbReference>
<dbReference type="OrthoDB" id="41724at2"/>
<reference evidence="1 2" key="1">
    <citation type="submission" date="2019-03" db="EMBL/GenBank/DDBJ databases">
        <title>Genomic analyses of the natural microbiome of Caenorhabditis elegans.</title>
        <authorList>
            <person name="Samuel B."/>
        </authorList>
    </citation>
    <scope>NUCLEOTIDE SEQUENCE [LARGE SCALE GENOMIC DNA]</scope>
    <source>
        <strain evidence="1 2">JUb89</strain>
    </source>
</reference>
<name>A0A4R1XRP6_ACICA</name>
<keyword evidence="2" id="KW-1185">Reference proteome</keyword>
<organism evidence="1 2">
    <name type="scientific">Acinetobacter calcoaceticus</name>
    <dbReference type="NCBI Taxonomy" id="471"/>
    <lineage>
        <taxon>Bacteria</taxon>
        <taxon>Pseudomonadati</taxon>
        <taxon>Pseudomonadota</taxon>
        <taxon>Gammaproteobacteria</taxon>
        <taxon>Moraxellales</taxon>
        <taxon>Moraxellaceae</taxon>
        <taxon>Acinetobacter</taxon>
        <taxon>Acinetobacter calcoaceticus/baumannii complex</taxon>
    </lineage>
</organism>
<proteinExistence type="predicted"/>
<gene>
    <name evidence="1" type="ORF">EC844_12571</name>
</gene>
<dbReference type="EMBL" id="SLVJ01000025">
    <property type="protein sequence ID" value="TCM62343.1"/>
    <property type="molecule type" value="Genomic_DNA"/>
</dbReference>
<comment type="caution">
    <text evidence="1">The sequence shown here is derived from an EMBL/GenBank/DDBJ whole genome shotgun (WGS) entry which is preliminary data.</text>
</comment>
<accession>A0A4R1XRP6</accession>